<proteinExistence type="predicted"/>
<protein>
    <submittedName>
        <fullName evidence="2">Uncharacterized protein</fullName>
    </submittedName>
</protein>
<feature type="non-terminal residue" evidence="2">
    <location>
        <position position="1"/>
    </location>
</feature>
<organism evidence="2 3">
    <name type="scientific">Dendrothele bispora (strain CBS 962.96)</name>
    <dbReference type="NCBI Taxonomy" id="1314807"/>
    <lineage>
        <taxon>Eukaryota</taxon>
        <taxon>Fungi</taxon>
        <taxon>Dikarya</taxon>
        <taxon>Basidiomycota</taxon>
        <taxon>Agaricomycotina</taxon>
        <taxon>Agaricomycetes</taxon>
        <taxon>Agaricomycetidae</taxon>
        <taxon>Agaricales</taxon>
        <taxon>Agaricales incertae sedis</taxon>
        <taxon>Dendrothele</taxon>
    </lineage>
</organism>
<dbReference type="AlphaFoldDB" id="A0A4S8LYT8"/>
<feature type="region of interest" description="Disordered" evidence="1">
    <location>
        <begin position="68"/>
        <end position="96"/>
    </location>
</feature>
<evidence type="ECO:0000256" key="1">
    <source>
        <dbReference type="SAM" id="MobiDB-lite"/>
    </source>
</evidence>
<dbReference type="Proteomes" id="UP000297245">
    <property type="component" value="Unassembled WGS sequence"/>
</dbReference>
<dbReference type="OrthoDB" id="3044220at2759"/>
<accession>A0A4S8LYT8</accession>
<evidence type="ECO:0000313" key="2">
    <source>
        <dbReference type="EMBL" id="THU94750.1"/>
    </source>
</evidence>
<sequence length="151" mass="17591">QCSLPILEGLFPRTTEKIVLDLAFTSCSWQVLSSLRMHTDATLDFFKTVTTNLGYHLRQFAKESRKYDTTELPHEARKRKHCKKKQNDSMPEETTNVSTRIRRFNNETIKTHALGDFVWAIKYFGTADGWDTRIVSEPIKQYLLSSHFFQG</sequence>
<gene>
    <name evidence="2" type="ORF">K435DRAFT_667807</name>
</gene>
<keyword evidence="3" id="KW-1185">Reference proteome</keyword>
<dbReference type="EMBL" id="ML179216">
    <property type="protein sequence ID" value="THU94750.1"/>
    <property type="molecule type" value="Genomic_DNA"/>
</dbReference>
<evidence type="ECO:0000313" key="3">
    <source>
        <dbReference type="Proteomes" id="UP000297245"/>
    </source>
</evidence>
<reference evidence="2 3" key="1">
    <citation type="journal article" date="2019" name="Nat. Ecol. Evol.">
        <title>Megaphylogeny resolves global patterns of mushroom evolution.</title>
        <authorList>
            <person name="Varga T."/>
            <person name="Krizsan K."/>
            <person name="Foldi C."/>
            <person name="Dima B."/>
            <person name="Sanchez-Garcia M."/>
            <person name="Sanchez-Ramirez S."/>
            <person name="Szollosi G.J."/>
            <person name="Szarkandi J.G."/>
            <person name="Papp V."/>
            <person name="Albert L."/>
            <person name="Andreopoulos W."/>
            <person name="Angelini C."/>
            <person name="Antonin V."/>
            <person name="Barry K.W."/>
            <person name="Bougher N.L."/>
            <person name="Buchanan P."/>
            <person name="Buyck B."/>
            <person name="Bense V."/>
            <person name="Catcheside P."/>
            <person name="Chovatia M."/>
            <person name="Cooper J."/>
            <person name="Damon W."/>
            <person name="Desjardin D."/>
            <person name="Finy P."/>
            <person name="Geml J."/>
            <person name="Haridas S."/>
            <person name="Hughes K."/>
            <person name="Justo A."/>
            <person name="Karasinski D."/>
            <person name="Kautmanova I."/>
            <person name="Kiss B."/>
            <person name="Kocsube S."/>
            <person name="Kotiranta H."/>
            <person name="LaButti K.M."/>
            <person name="Lechner B.E."/>
            <person name="Liimatainen K."/>
            <person name="Lipzen A."/>
            <person name="Lukacs Z."/>
            <person name="Mihaltcheva S."/>
            <person name="Morgado L.N."/>
            <person name="Niskanen T."/>
            <person name="Noordeloos M.E."/>
            <person name="Ohm R.A."/>
            <person name="Ortiz-Santana B."/>
            <person name="Ovrebo C."/>
            <person name="Racz N."/>
            <person name="Riley R."/>
            <person name="Savchenko A."/>
            <person name="Shiryaev A."/>
            <person name="Soop K."/>
            <person name="Spirin V."/>
            <person name="Szebenyi C."/>
            <person name="Tomsovsky M."/>
            <person name="Tulloss R.E."/>
            <person name="Uehling J."/>
            <person name="Grigoriev I.V."/>
            <person name="Vagvolgyi C."/>
            <person name="Papp T."/>
            <person name="Martin F.M."/>
            <person name="Miettinen O."/>
            <person name="Hibbett D.S."/>
            <person name="Nagy L.G."/>
        </authorList>
    </citation>
    <scope>NUCLEOTIDE SEQUENCE [LARGE SCALE GENOMIC DNA]</scope>
    <source>
        <strain evidence="2 3">CBS 962.96</strain>
    </source>
</reference>
<name>A0A4S8LYT8_DENBC</name>